<keyword evidence="3 6" id="KW-0812">Transmembrane</keyword>
<dbReference type="InterPro" id="IPR003838">
    <property type="entry name" value="ABC3_permease_C"/>
</dbReference>
<reference evidence="8" key="1">
    <citation type="submission" date="2022-09" db="EMBL/GenBank/DDBJ databases">
        <title>Culturomic study of gut microbiota in children with autism spectrum disorder.</title>
        <authorList>
            <person name="Efimov B.A."/>
            <person name="Chaplin A.V."/>
            <person name="Sokolova S.R."/>
            <person name="Pikina A.P."/>
            <person name="Korzhanova M."/>
            <person name="Belova V."/>
            <person name="Korostin D."/>
        </authorList>
    </citation>
    <scope>NUCLEOTIDE SEQUENCE</scope>
    <source>
        <strain evidence="8">ASD5510</strain>
    </source>
</reference>
<keyword evidence="5 6" id="KW-0472">Membrane</keyword>
<keyword evidence="4 6" id="KW-1133">Transmembrane helix</keyword>
<dbReference type="EMBL" id="JAOSHN010000002">
    <property type="protein sequence ID" value="MCU7377819.1"/>
    <property type="molecule type" value="Genomic_DNA"/>
</dbReference>
<dbReference type="PANTHER" id="PTHR46795:SF3">
    <property type="entry name" value="ABC TRANSPORTER PERMEASE"/>
    <property type="match status" value="1"/>
</dbReference>
<dbReference type="GO" id="GO:0005886">
    <property type="term" value="C:plasma membrane"/>
    <property type="evidence" value="ECO:0007669"/>
    <property type="project" value="UniProtKB-SubCell"/>
</dbReference>
<feature type="transmembrane region" description="Helical" evidence="6">
    <location>
        <begin position="18"/>
        <end position="38"/>
    </location>
</feature>
<organism evidence="8 9">
    <name type="scientific">Hominibacterium faecale</name>
    <dbReference type="NCBI Taxonomy" id="2839743"/>
    <lineage>
        <taxon>Bacteria</taxon>
        <taxon>Bacillati</taxon>
        <taxon>Bacillota</taxon>
        <taxon>Clostridia</taxon>
        <taxon>Peptostreptococcales</taxon>
        <taxon>Anaerovoracaceae</taxon>
        <taxon>Hominibacterium</taxon>
    </lineage>
</organism>
<evidence type="ECO:0000256" key="2">
    <source>
        <dbReference type="ARBA" id="ARBA00022475"/>
    </source>
</evidence>
<keyword evidence="2" id="KW-1003">Cell membrane</keyword>
<keyword evidence="9" id="KW-1185">Reference proteome</keyword>
<feature type="transmembrane region" description="Helical" evidence="6">
    <location>
        <begin position="110"/>
        <end position="136"/>
    </location>
</feature>
<name>A0A9J6QT01_9FIRM</name>
<protein>
    <recommendedName>
        <fullName evidence="7">ABC3 transporter permease C-terminal domain-containing protein</fullName>
    </recommendedName>
</protein>
<evidence type="ECO:0000259" key="7">
    <source>
        <dbReference type="Pfam" id="PF02687"/>
    </source>
</evidence>
<dbReference type="InterPro" id="IPR052536">
    <property type="entry name" value="ABC-4_Integral_Memb_Prot"/>
</dbReference>
<feature type="transmembrane region" description="Helical" evidence="6">
    <location>
        <begin position="58"/>
        <end position="76"/>
    </location>
</feature>
<sequence length="428" mass="48315">MTYGEMRWKIFRYHYKSYLLYFICCGCMIAGFQVFAGIFMNSEFMNPEIVTSYISSDIYAPSAIAALLSLFFIPYSHGCFNRQLKKDYAVFLSLGLDARTLNRSMIGENALIAAASLAAGLAAGGLLSYGFYFYIIHVLHVDGLHMGFNPASYAVTAGWFILLYAGSIAWGAYADFRQTIAALLKESIRARKGMSSSKLIFLLGWVLEAAVIAYLFFWYDADHNNNLAVCFAIGTIGMLLIIFHFMAAVDFLKTRLPRFYYKNLFFFTDLAHRFGSTKKIIPLTAVLLGLAIFFQAWPFAAGQITKRDVEIMHPYQIAYPVIDGMNRISEQNLHELAEENHAKIIKDRQIDFLSFEGNSIFSAEKINQLFHKDYQVEEGTAVTVFQYPKEDGRAHRLLCRVNQAAGLQVAEGIAKTGRCFNGLFCCFQ</sequence>
<feature type="transmembrane region" description="Helical" evidence="6">
    <location>
        <begin position="197"/>
        <end position="219"/>
    </location>
</feature>
<evidence type="ECO:0000313" key="9">
    <source>
        <dbReference type="Proteomes" id="UP001065549"/>
    </source>
</evidence>
<evidence type="ECO:0000256" key="3">
    <source>
        <dbReference type="ARBA" id="ARBA00022692"/>
    </source>
</evidence>
<evidence type="ECO:0000256" key="1">
    <source>
        <dbReference type="ARBA" id="ARBA00004651"/>
    </source>
</evidence>
<accession>A0A9J6QT01</accession>
<comment type="subcellular location">
    <subcellularLocation>
        <location evidence="1">Cell membrane</location>
        <topology evidence="1">Multi-pass membrane protein</topology>
    </subcellularLocation>
</comment>
<feature type="transmembrane region" description="Helical" evidence="6">
    <location>
        <begin position="280"/>
        <end position="300"/>
    </location>
</feature>
<evidence type="ECO:0000313" key="8">
    <source>
        <dbReference type="EMBL" id="MCU7377819.1"/>
    </source>
</evidence>
<gene>
    <name evidence="8" type="ORF">OBO34_05555</name>
</gene>
<comment type="caution">
    <text evidence="8">The sequence shown here is derived from an EMBL/GenBank/DDBJ whole genome shotgun (WGS) entry which is preliminary data.</text>
</comment>
<feature type="domain" description="ABC3 transporter permease C-terminal" evidence="7">
    <location>
        <begin position="62"/>
        <end position="173"/>
    </location>
</feature>
<evidence type="ECO:0000256" key="4">
    <source>
        <dbReference type="ARBA" id="ARBA00022989"/>
    </source>
</evidence>
<dbReference type="Proteomes" id="UP001065549">
    <property type="component" value="Unassembled WGS sequence"/>
</dbReference>
<dbReference type="PANTHER" id="PTHR46795">
    <property type="entry name" value="ABC TRANSPORTER PERMEASE-RELATED-RELATED"/>
    <property type="match status" value="1"/>
</dbReference>
<dbReference type="AlphaFoldDB" id="A0A9J6QT01"/>
<feature type="transmembrane region" description="Helical" evidence="6">
    <location>
        <begin position="156"/>
        <end position="176"/>
    </location>
</feature>
<feature type="transmembrane region" description="Helical" evidence="6">
    <location>
        <begin position="231"/>
        <end position="252"/>
    </location>
</feature>
<evidence type="ECO:0000256" key="6">
    <source>
        <dbReference type="SAM" id="Phobius"/>
    </source>
</evidence>
<dbReference type="RefSeq" id="WP_253019649.1">
    <property type="nucleotide sequence ID" value="NZ_JAOSHN010000002.1"/>
</dbReference>
<evidence type="ECO:0000256" key="5">
    <source>
        <dbReference type="ARBA" id="ARBA00023136"/>
    </source>
</evidence>
<proteinExistence type="predicted"/>
<dbReference type="Pfam" id="PF02687">
    <property type="entry name" value="FtsX"/>
    <property type="match status" value="1"/>
</dbReference>